<accession>A0ABX4HX06</accession>
<evidence type="ECO:0000313" key="1">
    <source>
        <dbReference type="EMBL" id="PCO04649.1"/>
    </source>
</evidence>
<dbReference type="EMBL" id="LRFG02000004">
    <property type="protein sequence ID" value="PCO04649.1"/>
    <property type="molecule type" value="Genomic_DNA"/>
</dbReference>
<keyword evidence="2" id="KW-1185">Reference proteome</keyword>
<gene>
    <name evidence="1" type="ORF">AWR36_011580</name>
</gene>
<proteinExistence type="predicted"/>
<evidence type="ECO:0000313" key="2">
    <source>
        <dbReference type="Proteomes" id="UP000218427"/>
    </source>
</evidence>
<dbReference type="Proteomes" id="UP000218427">
    <property type="component" value="Unassembled WGS sequence"/>
</dbReference>
<organism evidence="1 2">
    <name type="scientific">Microbulbifer flavimaris</name>
    <dbReference type="NCBI Taxonomy" id="1781068"/>
    <lineage>
        <taxon>Bacteria</taxon>
        <taxon>Pseudomonadati</taxon>
        <taxon>Pseudomonadota</taxon>
        <taxon>Gammaproteobacteria</taxon>
        <taxon>Cellvibrionales</taxon>
        <taxon>Microbulbiferaceae</taxon>
        <taxon>Microbulbifer</taxon>
    </lineage>
</organism>
<comment type="caution">
    <text evidence="1">The sequence shown here is derived from an EMBL/GenBank/DDBJ whole genome shotgun (WGS) entry which is preliminary data.</text>
</comment>
<sequence>MFRELGILIQVLNVMDYMPVIGLAPDMVTGVLQGCSFYRAERSAKFVMLQQVPCDTTILFTTPSSR</sequence>
<name>A0ABX4HX06_9GAMM</name>
<reference evidence="1" key="1">
    <citation type="submission" date="2017-08" db="EMBL/GenBank/DDBJ databases">
        <title>Microbulbifer marisrubri sp. nov., a halophilic alphaproteobacterium isolated from marine sediment of the Yellow Sea, China.</title>
        <authorList>
            <person name="Zhang G."/>
            <person name="Xiong Q."/>
        </authorList>
    </citation>
    <scope>NUCLEOTIDE SEQUENCE [LARGE SCALE GENOMIC DNA]</scope>
    <source>
        <strain evidence="1">WRN-8</strain>
    </source>
</reference>
<protein>
    <submittedName>
        <fullName evidence="1">Uncharacterized protein</fullName>
    </submittedName>
</protein>